<dbReference type="Proteomes" id="UP000005926">
    <property type="component" value="Unassembled WGS sequence"/>
</dbReference>
<dbReference type="Gene3D" id="1.20.140.10">
    <property type="entry name" value="Butyryl-CoA Dehydrogenase, subunit A, domain 3"/>
    <property type="match status" value="1"/>
</dbReference>
<comment type="caution">
    <text evidence="4">The sequence shown here is derived from an EMBL/GenBank/DDBJ whole genome shotgun (WGS) entry which is preliminary data.</text>
</comment>
<dbReference type="HOGENOM" id="CLU_018204_3_2_9"/>
<organism evidence="4 5">
    <name type="scientific">Granulicatella adiacens ATCC 49175</name>
    <dbReference type="NCBI Taxonomy" id="638301"/>
    <lineage>
        <taxon>Bacteria</taxon>
        <taxon>Bacillati</taxon>
        <taxon>Bacillota</taxon>
        <taxon>Bacilli</taxon>
        <taxon>Lactobacillales</taxon>
        <taxon>Carnobacteriaceae</taxon>
        <taxon>Granulicatella</taxon>
    </lineage>
</organism>
<evidence type="ECO:0000256" key="1">
    <source>
        <dbReference type="ARBA" id="ARBA00023002"/>
    </source>
</evidence>
<dbReference type="InterPro" id="IPR013107">
    <property type="entry name" value="Acyl-CoA_DH_C"/>
</dbReference>
<evidence type="ECO:0000313" key="4">
    <source>
        <dbReference type="EMBL" id="EEW36706.1"/>
    </source>
</evidence>
<dbReference type="PANTHER" id="PTHR43884">
    <property type="entry name" value="ACYL-COA DEHYDROGENASE"/>
    <property type="match status" value="1"/>
</dbReference>
<dbReference type="EMBL" id="ACKZ01000021">
    <property type="protein sequence ID" value="EEW36706.1"/>
    <property type="molecule type" value="Genomic_DNA"/>
</dbReference>
<feature type="domain" description="Acyl-CoA dehydrogenase C-terminal" evidence="3">
    <location>
        <begin position="235"/>
        <end position="354"/>
    </location>
</feature>
<dbReference type="InterPro" id="IPR037069">
    <property type="entry name" value="AcylCoA_DH/ox_N_sf"/>
</dbReference>
<evidence type="ECO:0000259" key="2">
    <source>
        <dbReference type="Pfam" id="PF02771"/>
    </source>
</evidence>
<dbReference type="Pfam" id="PF08028">
    <property type="entry name" value="Acyl-CoA_dh_2"/>
    <property type="match status" value="1"/>
</dbReference>
<dbReference type="Gene3D" id="1.10.540.10">
    <property type="entry name" value="Acyl-CoA dehydrogenase/oxidase, N-terminal domain"/>
    <property type="match status" value="1"/>
</dbReference>
<protein>
    <submittedName>
        <fullName evidence="4">Acyl-CoA dehydrogenase, C-terminal domain protein</fullName>
    </submittedName>
</protein>
<evidence type="ECO:0000313" key="5">
    <source>
        <dbReference type="Proteomes" id="UP000005926"/>
    </source>
</evidence>
<dbReference type="InterPro" id="IPR013786">
    <property type="entry name" value="AcylCoA_DH/ox_N"/>
</dbReference>
<dbReference type="Gene3D" id="2.40.110.10">
    <property type="entry name" value="Butyryl-CoA Dehydrogenase, subunit A, domain 2"/>
    <property type="match status" value="1"/>
</dbReference>
<dbReference type="eggNOG" id="COG1960">
    <property type="taxonomic scope" value="Bacteria"/>
</dbReference>
<dbReference type="InterPro" id="IPR009100">
    <property type="entry name" value="AcylCoA_DH/oxidase_NM_dom_sf"/>
</dbReference>
<evidence type="ECO:0000259" key="3">
    <source>
        <dbReference type="Pfam" id="PF08028"/>
    </source>
</evidence>
<gene>
    <name evidence="4" type="ORF">HMPREF0444_1438</name>
</gene>
<dbReference type="PANTHER" id="PTHR43884:SF25">
    <property type="entry name" value="ACYL-COA DEHYDROGENASE YDBM-RELATED"/>
    <property type="match status" value="1"/>
</dbReference>
<dbReference type="GO" id="GO:0003995">
    <property type="term" value="F:acyl-CoA dehydrogenase activity"/>
    <property type="evidence" value="ECO:0007669"/>
    <property type="project" value="TreeGrafter"/>
</dbReference>
<dbReference type="InterPro" id="IPR036250">
    <property type="entry name" value="AcylCo_DH-like_C"/>
</dbReference>
<dbReference type="RefSeq" id="WP_005607947.1">
    <property type="nucleotide sequence ID" value="NZ_CP102283.1"/>
</dbReference>
<keyword evidence="5" id="KW-1185">Reference proteome</keyword>
<dbReference type="STRING" id="638301.HMPREF0444_1438"/>
<dbReference type="GO" id="GO:0050660">
    <property type="term" value="F:flavin adenine dinucleotide binding"/>
    <property type="evidence" value="ECO:0007669"/>
    <property type="project" value="InterPro"/>
</dbReference>
<accession>C8NHP3</accession>
<dbReference type="SUPFAM" id="SSF56645">
    <property type="entry name" value="Acyl-CoA dehydrogenase NM domain-like"/>
    <property type="match status" value="1"/>
</dbReference>
<dbReference type="InterPro" id="IPR046373">
    <property type="entry name" value="Acyl-CoA_Oxase/DH_mid-dom_sf"/>
</dbReference>
<dbReference type="AlphaFoldDB" id="C8NHP3"/>
<dbReference type="PIRSF" id="PIRSF016578">
    <property type="entry name" value="HsaA"/>
    <property type="match status" value="1"/>
</dbReference>
<proteinExistence type="predicted"/>
<sequence length="378" mass="41976">MFLSEELLQEIHERAPRYDKENAWPAEDYAALKEAGYLKAFVPKEYGGFGLSLKEIAQEQTRLAMAAPGTALGVNMHQIIVGLGKHMVRFGNKKGEQLLRDAAEGKLLAFGISEPSNDRVLFGSISEARPEDGGAYRFYGKKVFLSMGKYCDKLVSFGQDNTGESPLSVFAYLTPDKETFIVKDDWDTMGMRATQSNSVELKGIFAAEEQILTKVAPGPSFDPVVFGIFAYFEILLAATYFGIGKRALEIGVETVKKRHSVSNDAPYANDKNIRWRIAEAAIMLDGIQPQINELSDTLEASSEYSFIWLPRLSSIKNRSVEVSKKAVEEIVRASGGSSYFNRTELSRLYRDVLAGLFQPSDQESLHDAWANILLGPIQ</sequence>
<name>C8NHP3_9LACT</name>
<dbReference type="GeneID" id="78412183"/>
<dbReference type="SUPFAM" id="SSF47203">
    <property type="entry name" value="Acyl-CoA dehydrogenase C-terminal domain-like"/>
    <property type="match status" value="1"/>
</dbReference>
<reference evidence="4 5" key="1">
    <citation type="submission" date="2009-08" db="EMBL/GenBank/DDBJ databases">
        <authorList>
            <person name="Muzny D."/>
            <person name="Qin X."/>
            <person name="Deng J."/>
            <person name="Jiang H."/>
            <person name="Liu Y."/>
            <person name="Qu J."/>
            <person name="Song X.-Z."/>
            <person name="Zhang L."/>
            <person name="Thornton R."/>
            <person name="Coyle M."/>
            <person name="Francisco L."/>
            <person name="Jackson L."/>
            <person name="Javaid M."/>
            <person name="Korchina V."/>
            <person name="Kovar C."/>
            <person name="Mata R."/>
            <person name="Mathew T."/>
            <person name="Ngo R."/>
            <person name="Nguyen L."/>
            <person name="Nguyen N."/>
            <person name="Okwuonu G."/>
            <person name="Ongeri F."/>
            <person name="Pham C."/>
            <person name="Simmons D."/>
            <person name="Wilczek-Boney K."/>
            <person name="Hale W."/>
            <person name="Jakkamsetti A."/>
            <person name="Pham P."/>
            <person name="Ruth R."/>
            <person name="San Lucas F."/>
            <person name="Warren J."/>
            <person name="Zhang J."/>
            <person name="Zhao Z."/>
            <person name="Zhou C."/>
            <person name="Zhu D."/>
            <person name="Lee S."/>
            <person name="Bess C."/>
            <person name="Blankenburg K."/>
            <person name="Forbes L."/>
            <person name="Fu Q."/>
            <person name="Gubbala S."/>
            <person name="Hirani K."/>
            <person name="Jayaseelan J.C."/>
            <person name="Lara F."/>
            <person name="Munidasa M."/>
            <person name="Palculict T."/>
            <person name="Patil S."/>
            <person name="Pu L.-L."/>
            <person name="Saada N."/>
            <person name="Tang L."/>
            <person name="Weissenberger G."/>
            <person name="Zhu Y."/>
            <person name="Hemphill L."/>
            <person name="Shang Y."/>
            <person name="Youmans B."/>
            <person name="Ayvaz T."/>
            <person name="Ross M."/>
            <person name="Santibanez J."/>
            <person name="Aqrawi P."/>
            <person name="Gross S."/>
            <person name="Joshi V."/>
            <person name="Fowler G."/>
            <person name="Nazareth L."/>
            <person name="Reid J."/>
            <person name="Worley K."/>
            <person name="Petrosino J."/>
            <person name="Highlander S."/>
            <person name="Gibbs R."/>
        </authorList>
    </citation>
    <scope>NUCLEOTIDE SEQUENCE [LARGE SCALE GENOMIC DNA]</scope>
    <source>
        <strain evidence="4 5">ATCC 49175</strain>
    </source>
</reference>
<keyword evidence="1" id="KW-0560">Oxidoreductase</keyword>
<feature type="domain" description="Acyl-CoA dehydrogenase/oxidase N-terminal" evidence="2">
    <location>
        <begin position="9"/>
        <end position="94"/>
    </location>
</feature>
<dbReference type="Pfam" id="PF02771">
    <property type="entry name" value="Acyl-CoA_dh_N"/>
    <property type="match status" value="1"/>
</dbReference>